<organism evidence="2 3">
    <name type="scientific">Nesidiocoris tenuis</name>
    <dbReference type="NCBI Taxonomy" id="355587"/>
    <lineage>
        <taxon>Eukaryota</taxon>
        <taxon>Metazoa</taxon>
        <taxon>Ecdysozoa</taxon>
        <taxon>Arthropoda</taxon>
        <taxon>Hexapoda</taxon>
        <taxon>Insecta</taxon>
        <taxon>Pterygota</taxon>
        <taxon>Neoptera</taxon>
        <taxon>Paraneoptera</taxon>
        <taxon>Hemiptera</taxon>
        <taxon>Heteroptera</taxon>
        <taxon>Panheteroptera</taxon>
        <taxon>Cimicomorpha</taxon>
        <taxon>Miridae</taxon>
        <taxon>Dicyphina</taxon>
        <taxon>Nesidiocoris</taxon>
    </lineage>
</organism>
<sequence>MVRPNSQNWKTQHGIRSSIRTIRRSTTATSKRRSAVSSKNSSSTASTRKPKT</sequence>
<accession>A0A6H5HBH3</accession>
<dbReference type="EMBL" id="CADCXU010027053">
    <property type="protein sequence ID" value="CAB0013947.1"/>
    <property type="molecule type" value="Genomic_DNA"/>
</dbReference>
<protein>
    <submittedName>
        <fullName evidence="2">Uncharacterized protein</fullName>
    </submittedName>
</protein>
<dbReference type="AlphaFoldDB" id="A0A6H5HBH3"/>
<keyword evidence="3" id="KW-1185">Reference proteome</keyword>
<feature type="compositionally biased region" description="Polar residues" evidence="1">
    <location>
        <begin position="1"/>
        <end position="15"/>
    </location>
</feature>
<evidence type="ECO:0000256" key="1">
    <source>
        <dbReference type="SAM" id="MobiDB-lite"/>
    </source>
</evidence>
<reference evidence="2 3" key="1">
    <citation type="submission" date="2020-02" db="EMBL/GenBank/DDBJ databases">
        <authorList>
            <person name="Ferguson B K."/>
        </authorList>
    </citation>
    <scope>NUCLEOTIDE SEQUENCE [LARGE SCALE GENOMIC DNA]</scope>
</reference>
<evidence type="ECO:0000313" key="3">
    <source>
        <dbReference type="Proteomes" id="UP000479000"/>
    </source>
</evidence>
<evidence type="ECO:0000313" key="2">
    <source>
        <dbReference type="EMBL" id="CAB0013947.1"/>
    </source>
</evidence>
<name>A0A6H5HBH3_9HEMI</name>
<gene>
    <name evidence="2" type="ORF">NTEN_LOCUS18490</name>
</gene>
<proteinExistence type="predicted"/>
<feature type="compositionally biased region" description="Low complexity" evidence="1">
    <location>
        <begin position="16"/>
        <end position="52"/>
    </location>
</feature>
<dbReference type="Proteomes" id="UP000479000">
    <property type="component" value="Unassembled WGS sequence"/>
</dbReference>
<feature type="region of interest" description="Disordered" evidence="1">
    <location>
        <begin position="1"/>
        <end position="52"/>
    </location>
</feature>